<dbReference type="PANTHER" id="PTHR10972:SF184">
    <property type="entry name" value="OXYSTEROL-BINDING PROTEIN HOMOLOG 4-RELATED"/>
    <property type="match status" value="1"/>
</dbReference>
<feature type="compositionally biased region" description="Basic and acidic residues" evidence="3">
    <location>
        <begin position="286"/>
        <end position="308"/>
    </location>
</feature>
<proteinExistence type="inferred from homology"/>
<comment type="caution">
    <text evidence="4">The sequence shown here is derived from an EMBL/GenBank/DDBJ whole genome shotgun (WGS) entry which is preliminary data.</text>
</comment>
<dbReference type="InterPro" id="IPR037239">
    <property type="entry name" value="OSBP_sf"/>
</dbReference>
<gene>
    <name evidence="4" type="primary">KES1</name>
    <name evidence="4" type="ORF">EHS24_001206</name>
</gene>
<comment type="similarity">
    <text evidence="1 2">Belongs to the OSBP family.</text>
</comment>
<evidence type="ECO:0000313" key="4">
    <source>
        <dbReference type="EMBL" id="RSH79167.1"/>
    </source>
</evidence>
<dbReference type="GO" id="GO:0005829">
    <property type="term" value="C:cytosol"/>
    <property type="evidence" value="ECO:0007669"/>
    <property type="project" value="TreeGrafter"/>
</dbReference>
<sequence>MSASGTATPVLADVILSPTSLTEFPAYWCEHPELFATISEGTTAEERMESVLRWFIATLKGQYTTRNEKMGSEKKPLNPVLGELFYGTWPDENGRGETILVSEQVSHHPPITGYYIANEKAGVVLQGHSGQKTAFSGTAINVKQSGHALLRVKPKDGSPEEQFLITLPKLRIEGLVWGAPYIELTETSAIQSSTDYSAVIEYKGKGYFSGKAHSYKAVLSKGSKHINTYEGQWTGISNIGSSKGPVFYDADEPKEEVTVKPVDEQGEWESRKLWYKVANGIRSGDYETAGKEKSRIENEQRQRRKDEQAANTEWPSWHFNHIDSDADFQKLVALMHDKTQPQTEDAYVYKG</sequence>
<dbReference type="FunFam" id="2.40.160.120:FF:000010">
    <property type="entry name" value="Oxysterol-binding protein homolog 4"/>
    <property type="match status" value="1"/>
</dbReference>
<feature type="region of interest" description="Disordered" evidence="3">
    <location>
        <begin position="286"/>
        <end position="315"/>
    </location>
</feature>
<organism evidence="4 5">
    <name type="scientific">Apiotrichum porosum</name>
    <dbReference type="NCBI Taxonomy" id="105984"/>
    <lineage>
        <taxon>Eukaryota</taxon>
        <taxon>Fungi</taxon>
        <taxon>Dikarya</taxon>
        <taxon>Basidiomycota</taxon>
        <taxon>Agaricomycotina</taxon>
        <taxon>Tremellomycetes</taxon>
        <taxon>Trichosporonales</taxon>
        <taxon>Trichosporonaceae</taxon>
        <taxon>Apiotrichum</taxon>
    </lineage>
</organism>
<dbReference type="Pfam" id="PF01237">
    <property type="entry name" value="Oxysterol_BP"/>
    <property type="match status" value="1"/>
</dbReference>
<keyword evidence="5" id="KW-1185">Reference proteome</keyword>
<accession>A0A427XK87</accession>
<dbReference type="EMBL" id="RSCE01000010">
    <property type="protein sequence ID" value="RSH79167.1"/>
    <property type="molecule type" value="Genomic_DNA"/>
</dbReference>
<evidence type="ECO:0000256" key="3">
    <source>
        <dbReference type="SAM" id="MobiDB-lite"/>
    </source>
</evidence>
<dbReference type="STRING" id="105984.A0A427XK87"/>
<reference evidence="4 5" key="1">
    <citation type="submission" date="2018-11" db="EMBL/GenBank/DDBJ databases">
        <title>Genome sequence of Apiotrichum porosum DSM 27194.</title>
        <authorList>
            <person name="Aliyu H."/>
            <person name="Gorte O."/>
            <person name="Ochsenreither K."/>
        </authorList>
    </citation>
    <scope>NUCLEOTIDE SEQUENCE [LARGE SCALE GENOMIC DNA]</scope>
    <source>
        <strain evidence="4 5">DSM 27194</strain>
    </source>
</reference>
<evidence type="ECO:0000256" key="2">
    <source>
        <dbReference type="RuleBase" id="RU003844"/>
    </source>
</evidence>
<dbReference type="RefSeq" id="XP_028474314.1">
    <property type="nucleotide sequence ID" value="XM_028617007.1"/>
</dbReference>
<dbReference type="GO" id="GO:0016020">
    <property type="term" value="C:membrane"/>
    <property type="evidence" value="ECO:0007669"/>
    <property type="project" value="TreeGrafter"/>
</dbReference>
<dbReference type="OrthoDB" id="14833at2759"/>
<dbReference type="GO" id="GO:0008142">
    <property type="term" value="F:oxysterol binding"/>
    <property type="evidence" value="ECO:0007669"/>
    <property type="project" value="TreeGrafter"/>
</dbReference>
<dbReference type="SUPFAM" id="SSF144000">
    <property type="entry name" value="Oxysterol-binding protein-like"/>
    <property type="match status" value="1"/>
</dbReference>
<dbReference type="InterPro" id="IPR018494">
    <property type="entry name" value="Oxysterol-bd_CS"/>
</dbReference>
<dbReference type="Gene3D" id="3.30.70.3490">
    <property type="match status" value="1"/>
</dbReference>
<dbReference type="Proteomes" id="UP000279236">
    <property type="component" value="Unassembled WGS sequence"/>
</dbReference>
<dbReference type="GO" id="GO:0120009">
    <property type="term" value="P:intermembrane lipid transfer"/>
    <property type="evidence" value="ECO:0007669"/>
    <property type="project" value="UniProtKB-ARBA"/>
</dbReference>
<dbReference type="InterPro" id="IPR000648">
    <property type="entry name" value="Oxysterol-bd"/>
</dbReference>
<dbReference type="PROSITE" id="PS01013">
    <property type="entry name" value="OSBP"/>
    <property type="match status" value="1"/>
</dbReference>
<evidence type="ECO:0000256" key="1">
    <source>
        <dbReference type="ARBA" id="ARBA00008842"/>
    </source>
</evidence>
<dbReference type="AlphaFoldDB" id="A0A427XK87"/>
<dbReference type="PANTHER" id="PTHR10972">
    <property type="entry name" value="OXYSTEROL-BINDING PROTEIN-RELATED"/>
    <property type="match status" value="1"/>
</dbReference>
<dbReference type="GeneID" id="39585749"/>
<dbReference type="Gene3D" id="1.10.287.2720">
    <property type="match status" value="1"/>
</dbReference>
<dbReference type="Gene3D" id="2.40.160.120">
    <property type="match status" value="1"/>
</dbReference>
<evidence type="ECO:0000313" key="5">
    <source>
        <dbReference type="Proteomes" id="UP000279236"/>
    </source>
</evidence>
<name>A0A427XK87_9TREE</name>
<protein>
    <submittedName>
        <fullName evidence="4">Oxysterol binding protein</fullName>
    </submittedName>
</protein>